<evidence type="ECO:0000313" key="2">
    <source>
        <dbReference type="EMBL" id="OAT32283.1"/>
    </source>
</evidence>
<organism evidence="2 3">
    <name type="scientific">Proteus myxofaciens ATCC 19692</name>
    <dbReference type="NCBI Taxonomy" id="1354337"/>
    <lineage>
        <taxon>Bacteria</taxon>
        <taxon>Pseudomonadati</taxon>
        <taxon>Pseudomonadota</taxon>
        <taxon>Gammaproteobacteria</taxon>
        <taxon>Enterobacterales</taxon>
        <taxon>Morganellaceae</taxon>
        <taxon>Proteus</taxon>
    </lineage>
</organism>
<keyword evidence="3" id="KW-1185">Reference proteome</keyword>
<protein>
    <submittedName>
        <fullName evidence="2">Uncharacterized protein</fullName>
    </submittedName>
</protein>
<gene>
    <name evidence="2" type="ORF">M983_1325</name>
</gene>
<feature type="coiled-coil region" evidence="1">
    <location>
        <begin position="21"/>
        <end position="111"/>
    </location>
</feature>
<dbReference type="STRING" id="1354337.M983_1325"/>
<comment type="caution">
    <text evidence="2">The sequence shown here is derived from an EMBL/GenBank/DDBJ whole genome shotgun (WGS) entry which is preliminary data.</text>
</comment>
<accession>A0A198G596</accession>
<dbReference type="EMBL" id="LXEN01000059">
    <property type="protein sequence ID" value="OAT32283.1"/>
    <property type="molecule type" value="Genomic_DNA"/>
</dbReference>
<dbReference type="RefSeq" id="WP_066748956.1">
    <property type="nucleotide sequence ID" value="NZ_LXEN01000059.1"/>
</dbReference>
<reference evidence="2 3" key="1">
    <citation type="submission" date="2016-04" db="EMBL/GenBank/DDBJ databases">
        <title>ATOL: Assembling a taxonomically balanced genome-scale reconstruction of the evolutionary history of the Enterobacteriaceae.</title>
        <authorList>
            <person name="Plunkett G.III."/>
            <person name="Neeno-Eckwall E.C."/>
            <person name="Glasner J.D."/>
            <person name="Perna N.T."/>
        </authorList>
    </citation>
    <scope>NUCLEOTIDE SEQUENCE [LARGE SCALE GENOMIC DNA]</scope>
    <source>
        <strain evidence="2 3">ATCC 19692</strain>
    </source>
</reference>
<keyword evidence="1" id="KW-0175">Coiled coil</keyword>
<dbReference type="Proteomes" id="UP000094023">
    <property type="component" value="Unassembled WGS sequence"/>
</dbReference>
<evidence type="ECO:0000313" key="3">
    <source>
        <dbReference type="Proteomes" id="UP000094023"/>
    </source>
</evidence>
<proteinExistence type="predicted"/>
<name>A0A198G596_9GAMM</name>
<dbReference type="AlphaFoldDB" id="A0A198G596"/>
<dbReference type="OrthoDB" id="6465663at2"/>
<sequence length="153" mass="18395">MRLLANQYALIKTIAKRQQRIERQEQHYNLLLIEANNKKNELQQLALALTNEIPNYEKAGVYHFYSLQTRRRKQAVIISSLNICQAQIKEVDNKLKELNTQKTELIQLKLEAIKKQKKIQRYFERKNFEKQLYLDRLEQNEIQEMALYEQSNT</sequence>
<evidence type="ECO:0000256" key="1">
    <source>
        <dbReference type="SAM" id="Coils"/>
    </source>
</evidence>